<evidence type="ECO:0000313" key="3">
    <source>
        <dbReference type="Proteomes" id="UP000008063"/>
    </source>
</evidence>
<dbReference type="SUPFAM" id="SSF56112">
    <property type="entry name" value="Protein kinase-like (PK-like)"/>
    <property type="match status" value="1"/>
</dbReference>
<dbReference type="SMART" id="SM00220">
    <property type="entry name" value="S_TKc"/>
    <property type="match status" value="1"/>
</dbReference>
<accession>F8PVC8</accession>
<keyword evidence="3" id="KW-1185">Reference proteome</keyword>
<dbReference type="EMBL" id="GL945479">
    <property type="protein sequence ID" value="EGO00138.1"/>
    <property type="molecule type" value="Genomic_DNA"/>
</dbReference>
<name>F8PVC8_SERL3</name>
<evidence type="ECO:0000313" key="2">
    <source>
        <dbReference type="EMBL" id="EGO00138.1"/>
    </source>
</evidence>
<dbReference type="GO" id="GO:0004672">
    <property type="term" value="F:protein kinase activity"/>
    <property type="evidence" value="ECO:0007669"/>
    <property type="project" value="InterPro"/>
</dbReference>
<reference evidence="3" key="1">
    <citation type="journal article" date="2011" name="Science">
        <title>The plant cell wall-decomposing machinery underlies the functional diversity of forest fungi.</title>
        <authorList>
            <person name="Eastwood D.C."/>
            <person name="Floudas D."/>
            <person name="Binder M."/>
            <person name="Majcherczyk A."/>
            <person name="Schneider P."/>
            <person name="Aerts A."/>
            <person name="Asiegbu F.O."/>
            <person name="Baker S.E."/>
            <person name="Barry K."/>
            <person name="Bendiksby M."/>
            <person name="Blumentritt M."/>
            <person name="Coutinho P.M."/>
            <person name="Cullen D."/>
            <person name="de Vries R.P."/>
            <person name="Gathman A."/>
            <person name="Goodell B."/>
            <person name="Henrissat B."/>
            <person name="Ihrmark K."/>
            <person name="Kauserud H."/>
            <person name="Kohler A."/>
            <person name="LaButti K."/>
            <person name="Lapidus A."/>
            <person name="Lavin J.L."/>
            <person name="Lee Y.-H."/>
            <person name="Lindquist E."/>
            <person name="Lilly W."/>
            <person name="Lucas S."/>
            <person name="Morin E."/>
            <person name="Murat C."/>
            <person name="Oguiza J.A."/>
            <person name="Park J."/>
            <person name="Pisabarro A.G."/>
            <person name="Riley R."/>
            <person name="Rosling A."/>
            <person name="Salamov A."/>
            <person name="Schmidt O."/>
            <person name="Schmutz J."/>
            <person name="Skrede I."/>
            <person name="Stenlid J."/>
            <person name="Wiebenga A."/>
            <person name="Xie X."/>
            <person name="Kuees U."/>
            <person name="Hibbett D.S."/>
            <person name="Hoffmeister D."/>
            <person name="Hoegberg N."/>
            <person name="Martin F."/>
            <person name="Grigoriev I.V."/>
            <person name="Watkinson S.C."/>
        </authorList>
    </citation>
    <scope>NUCLEOTIDE SEQUENCE [LARGE SCALE GENOMIC DNA]</scope>
    <source>
        <strain evidence="3">strain S7.3</strain>
    </source>
</reference>
<dbReference type="STRING" id="936435.F8PVC8"/>
<dbReference type="InterPro" id="IPR000719">
    <property type="entry name" value="Prot_kinase_dom"/>
</dbReference>
<dbReference type="AlphaFoldDB" id="F8PVC8"/>
<sequence length="401" mass="46973">MFPHRRQRKAEREERRARAQAKFQERACQAFGSPLSTIPGAIGKSERWWCQQYQWLKETGYLLRPRYAPGWVPSWKGTKKWWAQCEDSQVPAMGHVLDATRMSDGVFVTLKLITKSRHPYEIEIGRLFSTEPLASDPSNYSVPIYDVLDVPDDHDQSILVMPLLRPFHRPRFDTCGEVIDFFSQLFFGLRFIHQQHVAHRDCMGLNIMMDATPLYIDPYHPQDLDMRRDFNGTARYFTRTRRPLKYFFIDFGISRRYAADNSAPLEYPIWGGDKTVPEFQKSDDACNPFPTDIYYLGNMIRENFLLGLIKNALFVVQTKRGLEFMLPLVKDMVQDDPVKRPTMDEVVARFDEILKELSSWKLRSRVIYKEDSNIESLYHGVVHWTRRISYIVRRVSAIPGS</sequence>
<evidence type="ECO:0000259" key="1">
    <source>
        <dbReference type="PROSITE" id="PS50011"/>
    </source>
</evidence>
<dbReference type="OMA" id="THHERWW"/>
<dbReference type="GO" id="GO:0005524">
    <property type="term" value="F:ATP binding"/>
    <property type="evidence" value="ECO:0007669"/>
    <property type="project" value="InterPro"/>
</dbReference>
<feature type="domain" description="Protein kinase" evidence="1">
    <location>
        <begin position="82"/>
        <end position="354"/>
    </location>
</feature>
<dbReference type="InterPro" id="IPR011009">
    <property type="entry name" value="Kinase-like_dom_sf"/>
</dbReference>
<dbReference type="eggNOG" id="ENOG502SIC4">
    <property type="taxonomic scope" value="Eukaryota"/>
</dbReference>
<dbReference type="PROSITE" id="PS50011">
    <property type="entry name" value="PROTEIN_KINASE_DOM"/>
    <property type="match status" value="1"/>
</dbReference>
<protein>
    <recommendedName>
        <fullName evidence="1">Protein kinase domain-containing protein</fullName>
    </recommendedName>
</protein>
<dbReference type="InParanoid" id="F8PVC8"/>
<dbReference type="Proteomes" id="UP000008063">
    <property type="component" value="Unassembled WGS sequence"/>
</dbReference>
<dbReference type="Gene3D" id="1.10.510.10">
    <property type="entry name" value="Transferase(Phosphotransferase) domain 1"/>
    <property type="match status" value="1"/>
</dbReference>
<organism evidence="3">
    <name type="scientific">Serpula lacrymans var. lacrymans (strain S7.3)</name>
    <name type="common">Dry rot fungus</name>
    <dbReference type="NCBI Taxonomy" id="936435"/>
    <lineage>
        <taxon>Eukaryota</taxon>
        <taxon>Fungi</taxon>
        <taxon>Dikarya</taxon>
        <taxon>Basidiomycota</taxon>
        <taxon>Agaricomycotina</taxon>
        <taxon>Agaricomycetes</taxon>
        <taxon>Agaricomycetidae</taxon>
        <taxon>Boletales</taxon>
        <taxon>Coniophorineae</taxon>
        <taxon>Serpulaceae</taxon>
        <taxon>Serpula</taxon>
    </lineage>
</organism>
<gene>
    <name evidence="2" type="ORF">SERLA73DRAFT_107124</name>
</gene>
<dbReference type="HOGENOM" id="CLU_044121_2_1_1"/>
<proteinExistence type="predicted"/>